<dbReference type="PANTHER" id="PTHR33406:SF12">
    <property type="entry name" value="BLR2997 PROTEIN"/>
    <property type="match status" value="1"/>
</dbReference>
<dbReference type="Gene3D" id="1.20.1640.10">
    <property type="entry name" value="Multidrug efflux transporter AcrB transmembrane domain"/>
    <property type="match status" value="2"/>
</dbReference>
<feature type="transmembrane region" description="Helical" evidence="6">
    <location>
        <begin position="730"/>
        <end position="753"/>
    </location>
</feature>
<gene>
    <name evidence="8" type="ORF">JW984_11500</name>
</gene>
<feature type="transmembrane region" description="Helical" evidence="6">
    <location>
        <begin position="12"/>
        <end position="30"/>
    </location>
</feature>
<dbReference type="Pfam" id="PF03176">
    <property type="entry name" value="MMPL"/>
    <property type="match status" value="2"/>
</dbReference>
<keyword evidence="5 6" id="KW-0472">Membrane</keyword>
<evidence type="ECO:0000313" key="9">
    <source>
        <dbReference type="Proteomes" id="UP000809273"/>
    </source>
</evidence>
<feature type="transmembrane region" description="Helical" evidence="6">
    <location>
        <begin position="215"/>
        <end position="233"/>
    </location>
</feature>
<feature type="transmembrane region" description="Helical" evidence="6">
    <location>
        <begin position="239"/>
        <end position="259"/>
    </location>
</feature>
<evidence type="ECO:0000256" key="1">
    <source>
        <dbReference type="ARBA" id="ARBA00004651"/>
    </source>
</evidence>
<keyword evidence="2" id="KW-1003">Cell membrane</keyword>
<comment type="subcellular location">
    <subcellularLocation>
        <location evidence="1">Cell membrane</location>
        <topology evidence="1">Multi-pass membrane protein</topology>
    </subcellularLocation>
</comment>
<feature type="domain" description="SSD" evidence="7">
    <location>
        <begin position="243"/>
        <end position="365"/>
    </location>
</feature>
<organism evidence="8 9">
    <name type="scientific">Candidatus Zymogenus saltonus</name>
    <dbReference type="NCBI Taxonomy" id="2844893"/>
    <lineage>
        <taxon>Bacteria</taxon>
        <taxon>Deltaproteobacteria</taxon>
        <taxon>Candidatus Zymogenia</taxon>
        <taxon>Candidatus Zymogeniales</taxon>
        <taxon>Candidatus Zymogenaceae</taxon>
        <taxon>Candidatus Zymogenus</taxon>
    </lineage>
</organism>
<dbReference type="PANTHER" id="PTHR33406">
    <property type="entry name" value="MEMBRANE PROTEIN MJ1562-RELATED"/>
    <property type="match status" value="1"/>
</dbReference>
<name>A0A9D8PN86_9DELT</name>
<feature type="transmembrane region" description="Helical" evidence="6">
    <location>
        <begin position="308"/>
        <end position="329"/>
    </location>
</feature>
<evidence type="ECO:0000256" key="2">
    <source>
        <dbReference type="ARBA" id="ARBA00022475"/>
    </source>
</evidence>
<proteinExistence type="predicted"/>
<feature type="transmembrane region" description="Helical" evidence="6">
    <location>
        <begin position="398"/>
        <end position="420"/>
    </location>
</feature>
<dbReference type="InterPro" id="IPR004869">
    <property type="entry name" value="MMPL_dom"/>
</dbReference>
<comment type="caution">
    <text evidence="8">The sequence shown here is derived from an EMBL/GenBank/DDBJ whole genome shotgun (WGS) entry which is preliminary data.</text>
</comment>
<evidence type="ECO:0000256" key="6">
    <source>
        <dbReference type="SAM" id="Phobius"/>
    </source>
</evidence>
<dbReference type="GO" id="GO:0005886">
    <property type="term" value="C:plasma membrane"/>
    <property type="evidence" value="ECO:0007669"/>
    <property type="project" value="UniProtKB-SubCell"/>
</dbReference>
<accession>A0A9D8PN86</accession>
<evidence type="ECO:0000256" key="5">
    <source>
        <dbReference type="ARBA" id="ARBA00023136"/>
    </source>
</evidence>
<feature type="transmembrane region" description="Helical" evidence="6">
    <location>
        <begin position="605"/>
        <end position="624"/>
    </location>
</feature>
<reference evidence="8" key="2">
    <citation type="submission" date="2021-01" db="EMBL/GenBank/DDBJ databases">
        <authorList>
            <person name="Hahn C.R."/>
            <person name="Youssef N.H."/>
            <person name="Elshahed M."/>
        </authorList>
    </citation>
    <scope>NUCLEOTIDE SEQUENCE</scope>
    <source>
        <strain evidence="8">Zod_Metabat.24</strain>
    </source>
</reference>
<feature type="transmembrane region" description="Helical" evidence="6">
    <location>
        <begin position="341"/>
        <end position="366"/>
    </location>
</feature>
<sequence>MNRVTDFIIKMRIPILIFVFIVTVFFAFQLKDLRIDNSVEGFVVDDDPDKIYFEKFRETFGSDELIIIGFEVESVFDSEFLSLIDKITRKLEKYKYIDEVISLTNVKEIRGSEGLLEVNDLINHVPTSEEEMKRLMDAVYENPLHLNYLIDEKERVTAIYAILPEKKIEERLKEKMVEDVREMLNEVVPDNIDFYVAGTPPIKRDMGSFLKRDQMVFTPLTFFLMALILYLAYRSVKCTVLPLFMVIIVLTWALGFIAITGRPITVVLSMLQPLLIVMTVAHSIHLLSHYNENNLMIEDKFKSLRTTLTHMLLPCSLTTITTAFGFSSLGISKIPPIKDFGFFTAIGVVFAFAIVLTVVPIILFYIKAPKVKVVDKKTAGLTERVLKGLLLFVMKRKVHVVLTCILITAFSIFGIFKIEIETDFIKYFKKDSDIYVSTFFIQEHLTGTSSLNVVIEGNEEGVIKEPRVLYQMEKLQKYLESKPQVRKTISILDFLKDMNKAMHDGDPKYYTIPETRNLVAQYLLLYSMSGDPDDFDRFVDFTYEKGTVTTRLIHMSSQELRKFINETKDYCENNFTDDLTVRVTGDTVLYNNMDRSMVDGQIKSILLALFTIFLVMSLVFRSFYLGSLSMIPNLIPIFLTLGLMGWMGIHLNTSTIMIGSVAIGIAVDDTIHFMTRYFREIREGRDVESAIKNTLMNTGKPIIFTTMVVGSGFFVLLFASFVPVKWFGSLTAFTMFSALIGDLIVLPVILLIARPKFRGWGSFMLDK</sequence>
<dbReference type="AlphaFoldDB" id="A0A9D8PN86"/>
<evidence type="ECO:0000259" key="7">
    <source>
        <dbReference type="PROSITE" id="PS50156"/>
    </source>
</evidence>
<protein>
    <submittedName>
        <fullName evidence="8">RND family transporter</fullName>
    </submittedName>
</protein>
<evidence type="ECO:0000313" key="8">
    <source>
        <dbReference type="EMBL" id="MBN1573811.1"/>
    </source>
</evidence>
<dbReference type="EMBL" id="JAFGIX010000057">
    <property type="protein sequence ID" value="MBN1573811.1"/>
    <property type="molecule type" value="Genomic_DNA"/>
</dbReference>
<keyword evidence="4 6" id="KW-1133">Transmembrane helix</keyword>
<feature type="domain" description="SSD" evidence="7">
    <location>
        <begin position="606"/>
        <end position="752"/>
    </location>
</feature>
<evidence type="ECO:0000256" key="3">
    <source>
        <dbReference type="ARBA" id="ARBA00022692"/>
    </source>
</evidence>
<keyword evidence="3 6" id="KW-0812">Transmembrane</keyword>
<dbReference type="InterPro" id="IPR050545">
    <property type="entry name" value="Mycobact_MmpL"/>
</dbReference>
<dbReference type="PROSITE" id="PS50156">
    <property type="entry name" value="SSD"/>
    <property type="match status" value="2"/>
</dbReference>
<dbReference type="Proteomes" id="UP000809273">
    <property type="component" value="Unassembled WGS sequence"/>
</dbReference>
<evidence type="ECO:0000256" key="4">
    <source>
        <dbReference type="ARBA" id="ARBA00022989"/>
    </source>
</evidence>
<dbReference type="InterPro" id="IPR000731">
    <property type="entry name" value="SSD"/>
</dbReference>
<reference evidence="8" key="1">
    <citation type="journal article" date="2021" name="Environ. Microbiol.">
        <title>Genomic characterization of three novel Desulfobacterota classes expand the metabolic and phylogenetic diversity of the phylum.</title>
        <authorList>
            <person name="Murphy C.L."/>
            <person name="Biggerstaff J."/>
            <person name="Eichhorn A."/>
            <person name="Ewing E."/>
            <person name="Shahan R."/>
            <person name="Soriano D."/>
            <person name="Stewart S."/>
            <person name="VanMol K."/>
            <person name="Walker R."/>
            <person name="Walters P."/>
            <person name="Elshahed M.S."/>
            <person name="Youssef N.H."/>
        </authorList>
    </citation>
    <scope>NUCLEOTIDE SEQUENCE</scope>
    <source>
        <strain evidence="8">Zod_Metabat.24</strain>
    </source>
</reference>
<dbReference type="SUPFAM" id="SSF82866">
    <property type="entry name" value="Multidrug efflux transporter AcrB transmembrane domain"/>
    <property type="match status" value="2"/>
</dbReference>
<feature type="transmembrane region" description="Helical" evidence="6">
    <location>
        <begin position="702"/>
        <end position="724"/>
    </location>
</feature>